<feature type="compositionally biased region" description="Basic and acidic residues" evidence="1">
    <location>
        <begin position="20"/>
        <end position="30"/>
    </location>
</feature>
<keyword evidence="3" id="KW-1185">Reference proteome</keyword>
<sequence>MSKSLANIKMSTIGMRIMGRRKEPDQEDGKLLSIQEY</sequence>
<name>C3J7M0_POREA</name>
<dbReference type="EMBL" id="ACNN01000002">
    <property type="protein sequence ID" value="EEN83817.1"/>
    <property type="molecule type" value="Genomic_DNA"/>
</dbReference>
<dbReference type="AlphaFoldDB" id="C3J7M0"/>
<accession>C3J7M0</accession>
<evidence type="ECO:0000313" key="2">
    <source>
        <dbReference type="EMBL" id="EEN83817.1"/>
    </source>
</evidence>
<evidence type="ECO:0000313" key="3">
    <source>
        <dbReference type="Proteomes" id="UP000004295"/>
    </source>
</evidence>
<dbReference type="STRING" id="553175.POREN0001_1617"/>
<feature type="region of interest" description="Disordered" evidence="1">
    <location>
        <begin position="17"/>
        <end position="37"/>
    </location>
</feature>
<proteinExistence type="predicted"/>
<gene>
    <name evidence="2" type="ORF">POREN0001_1617</name>
</gene>
<protein>
    <submittedName>
        <fullName evidence="2">Uncharacterized protein</fullName>
    </submittedName>
</protein>
<comment type="caution">
    <text evidence="2">The sequence shown here is derived from an EMBL/GenBank/DDBJ whole genome shotgun (WGS) entry which is preliminary data.</text>
</comment>
<organism evidence="2 3">
    <name type="scientific">Porphyromonas endodontalis (strain ATCC 35406 / DSM 24491 / JCM 8526 / CCUG 16442 / BCRC 14492 / NCTC 13058 / HG 370)</name>
    <name type="common">Bacteroides endodontalis</name>
    <dbReference type="NCBI Taxonomy" id="553175"/>
    <lineage>
        <taxon>Bacteria</taxon>
        <taxon>Pseudomonadati</taxon>
        <taxon>Bacteroidota</taxon>
        <taxon>Bacteroidia</taxon>
        <taxon>Bacteroidales</taxon>
        <taxon>Porphyromonadaceae</taxon>
        <taxon>Porphyromonas</taxon>
    </lineage>
</organism>
<evidence type="ECO:0000256" key="1">
    <source>
        <dbReference type="SAM" id="MobiDB-lite"/>
    </source>
</evidence>
<dbReference type="Proteomes" id="UP000004295">
    <property type="component" value="Unassembled WGS sequence"/>
</dbReference>
<reference evidence="2 3" key="1">
    <citation type="submission" date="2009-04" db="EMBL/GenBank/DDBJ databases">
        <authorList>
            <person name="Sebastian Y."/>
            <person name="Madupu R."/>
            <person name="Durkin A.S."/>
            <person name="Torralba M."/>
            <person name="Methe B."/>
            <person name="Sutton G.G."/>
            <person name="Strausberg R.L."/>
            <person name="Nelson K.E."/>
        </authorList>
    </citation>
    <scope>NUCLEOTIDE SEQUENCE [LARGE SCALE GENOMIC DNA]</scope>
    <source>
        <strain evidence="3">ATCC 35406 / BCRC 14492 / JCM 8526 / NCTC 13058 / HG 370</strain>
    </source>
</reference>